<dbReference type="GO" id="GO:0000373">
    <property type="term" value="P:Group II intron splicing"/>
    <property type="evidence" value="ECO:0007669"/>
    <property type="project" value="UniProtKB-ARBA"/>
</dbReference>
<dbReference type="GO" id="GO:0009507">
    <property type="term" value="C:chloroplast"/>
    <property type="evidence" value="ECO:0007669"/>
    <property type="project" value="UniProtKB-SubCell"/>
</dbReference>
<evidence type="ECO:0000256" key="9">
    <source>
        <dbReference type="ARBA" id="ARBA00023274"/>
    </source>
</evidence>
<organism evidence="12 13">
    <name type="scientific">Dillenia turbinata</name>
    <dbReference type="NCBI Taxonomy" id="194707"/>
    <lineage>
        <taxon>Eukaryota</taxon>
        <taxon>Viridiplantae</taxon>
        <taxon>Streptophyta</taxon>
        <taxon>Embryophyta</taxon>
        <taxon>Tracheophyta</taxon>
        <taxon>Spermatophyta</taxon>
        <taxon>Magnoliopsida</taxon>
        <taxon>eudicotyledons</taxon>
        <taxon>Gunneridae</taxon>
        <taxon>Pentapetalae</taxon>
        <taxon>Dilleniales</taxon>
        <taxon>Dilleniaceae</taxon>
        <taxon>Dillenia</taxon>
    </lineage>
</organism>
<dbReference type="SUPFAM" id="SSF75471">
    <property type="entry name" value="YhbY-like"/>
    <property type="match status" value="3"/>
</dbReference>
<dbReference type="PANTHER" id="PTHR31846:SF7">
    <property type="entry name" value="CRS1 _ YHBY (CRM) DOMAIN-CONTAINING PROTEIN"/>
    <property type="match status" value="1"/>
</dbReference>
<evidence type="ECO:0000259" key="11">
    <source>
        <dbReference type="PROSITE" id="PS51295"/>
    </source>
</evidence>
<accession>A0AAN8W460</accession>
<dbReference type="EMBL" id="JBAMMX010000004">
    <property type="protein sequence ID" value="KAK6941376.1"/>
    <property type="molecule type" value="Genomic_DNA"/>
</dbReference>
<keyword evidence="3" id="KW-0934">Plastid</keyword>
<keyword evidence="2" id="KW-0150">Chloroplast</keyword>
<sequence>MIVAEKRIPQHELHRLRKMSLRMVERTKVRKQGITQALVDLIHEKWKVDEVVKLKFDGPPACQIRRTHAILERKTGGLVRWRCGSSIVLYRGIQENQIRSSTYVVDETTEKIGGKEPARAQAYEIPDHAKYLKDLPEEDLMDLNDLNELLDELGPRYEDWSGPHTLPVNADLLPPIVPGYKRPFRLLPHGIRHCLKDKETTFLRRFARKRHPQFAFSRNRDLQGLAVAMVKLWEKSAIAKIAINQGVTNTLNERMAEELKLLTGGTLLSRNKECIVFYRGNDFLPPGVTATLVERQKDEEELARKRVISFSNFSAKRSKGPLIAGTLVEIMAATSQWRIKRSSKYIDRMMKQSAYERHASIVRNLETKLMIKFAIADKALAKIQGFSEPAKLPTDWETISNEERRGVFDGTVENMHLTVEELVKIIVKGKNIAQVKHIAISLEAESGGVLISMDKTTKRHAIIVSRGKNYRPLSLKPKKEASFSTALKNHMLDLEKRIEMLKYELDEMKTIKKIDDAKRFT</sequence>
<evidence type="ECO:0000256" key="8">
    <source>
        <dbReference type="ARBA" id="ARBA00023187"/>
    </source>
</evidence>
<evidence type="ECO:0000256" key="2">
    <source>
        <dbReference type="ARBA" id="ARBA00022528"/>
    </source>
</evidence>
<evidence type="ECO:0000256" key="6">
    <source>
        <dbReference type="ARBA" id="ARBA00022884"/>
    </source>
</evidence>
<feature type="domain" description="CRM" evidence="11">
    <location>
        <begin position="193"/>
        <end position="290"/>
    </location>
</feature>
<dbReference type="Proteomes" id="UP001370490">
    <property type="component" value="Unassembled WGS sequence"/>
</dbReference>
<keyword evidence="7" id="KW-0809">Transit peptide</keyword>
<comment type="subcellular location">
    <subcellularLocation>
        <location evidence="1">Plastid</location>
        <location evidence="1">Chloroplast</location>
    </subcellularLocation>
</comment>
<gene>
    <name evidence="12" type="ORF">RJ641_026753</name>
</gene>
<proteinExistence type="predicted"/>
<dbReference type="Pfam" id="PF01985">
    <property type="entry name" value="CRS1_YhbY"/>
    <property type="match status" value="2"/>
</dbReference>
<dbReference type="AlphaFoldDB" id="A0AAN8W460"/>
<dbReference type="InterPro" id="IPR045278">
    <property type="entry name" value="CRS1/CFM2/CFM3"/>
</dbReference>
<evidence type="ECO:0000256" key="7">
    <source>
        <dbReference type="ARBA" id="ARBA00022946"/>
    </source>
</evidence>
<dbReference type="GO" id="GO:1990904">
    <property type="term" value="C:ribonucleoprotein complex"/>
    <property type="evidence" value="ECO:0007669"/>
    <property type="project" value="UniProtKB-KW"/>
</dbReference>
<dbReference type="GO" id="GO:0003729">
    <property type="term" value="F:mRNA binding"/>
    <property type="evidence" value="ECO:0007669"/>
    <property type="project" value="InterPro"/>
</dbReference>
<name>A0AAN8W460_9MAGN</name>
<evidence type="ECO:0000256" key="3">
    <source>
        <dbReference type="ARBA" id="ARBA00022640"/>
    </source>
</evidence>
<keyword evidence="5" id="KW-0677">Repeat</keyword>
<keyword evidence="8" id="KW-0508">mRNA splicing</keyword>
<evidence type="ECO:0000256" key="1">
    <source>
        <dbReference type="ARBA" id="ARBA00004229"/>
    </source>
</evidence>
<evidence type="ECO:0000313" key="13">
    <source>
        <dbReference type="Proteomes" id="UP001370490"/>
    </source>
</evidence>
<dbReference type="Gene3D" id="3.30.110.60">
    <property type="entry name" value="YhbY-like"/>
    <property type="match status" value="3"/>
</dbReference>
<dbReference type="PROSITE" id="PS51295">
    <property type="entry name" value="CRM"/>
    <property type="match status" value="2"/>
</dbReference>
<evidence type="ECO:0000256" key="5">
    <source>
        <dbReference type="ARBA" id="ARBA00022737"/>
    </source>
</evidence>
<evidence type="ECO:0000256" key="10">
    <source>
        <dbReference type="PROSITE-ProRule" id="PRU00626"/>
    </source>
</evidence>
<evidence type="ECO:0000313" key="12">
    <source>
        <dbReference type="EMBL" id="KAK6941376.1"/>
    </source>
</evidence>
<dbReference type="PANTHER" id="PTHR31846">
    <property type="entry name" value="CRS1 / YHBY (CRM) DOMAIN-CONTAINING PROTEIN"/>
    <property type="match status" value="1"/>
</dbReference>
<dbReference type="InterPro" id="IPR035920">
    <property type="entry name" value="YhbY-like_sf"/>
</dbReference>
<dbReference type="GO" id="GO:0006397">
    <property type="term" value="P:mRNA processing"/>
    <property type="evidence" value="ECO:0007669"/>
    <property type="project" value="UniProtKB-KW"/>
</dbReference>
<keyword evidence="13" id="KW-1185">Reference proteome</keyword>
<feature type="domain" description="CRM" evidence="11">
    <location>
        <begin position="6"/>
        <end position="102"/>
    </location>
</feature>
<evidence type="ECO:0000256" key="4">
    <source>
        <dbReference type="ARBA" id="ARBA00022664"/>
    </source>
</evidence>
<comment type="caution">
    <text evidence="12">The sequence shown here is derived from an EMBL/GenBank/DDBJ whole genome shotgun (WGS) entry which is preliminary data.</text>
</comment>
<keyword evidence="6 10" id="KW-0694">RNA-binding</keyword>
<dbReference type="SMART" id="SM01103">
    <property type="entry name" value="CRS1_YhbY"/>
    <property type="match status" value="2"/>
</dbReference>
<keyword evidence="9" id="KW-0687">Ribonucleoprotein</keyword>
<dbReference type="FunFam" id="3.30.110.60:FF:000002">
    <property type="entry name" value="CRS2-associated factor 1, chloroplastic"/>
    <property type="match status" value="1"/>
</dbReference>
<reference evidence="12 13" key="1">
    <citation type="submission" date="2023-12" db="EMBL/GenBank/DDBJ databases">
        <title>A high-quality genome assembly for Dillenia turbinata (Dilleniales).</title>
        <authorList>
            <person name="Chanderbali A."/>
        </authorList>
    </citation>
    <scope>NUCLEOTIDE SEQUENCE [LARGE SCALE GENOMIC DNA]</scope>
    <source>
        <strain evidence="12">LSX21</strain>
        <tissue evidence="12">Leaf</tissue>
    </source>
</reference>
<keyword evidence="4" id="KW-0507">mRNA processing</keyword>
<dbReference type="InterPro" id="IPR001890">
    <property type="entry name" value="RNA-binding_CRM"/>
</dbReference>
<protein>
    <submittedName>
        <fullName evidence="12">RNA-binding, CRM domain</fullName>
    </submittedName>
</protein>